<reference evidence="2 3" key="1">
    <citation type="submission" date="2017-01" db="EMBL/GenBank/DDBJ databases">
        <title>Genome Analysis of Deinococcus marmoris KOPRI26562.</title>
        <authorList>
            <person name="Kim J.H."/>
            <person name="Oh H.-M."/>
        </authorList>
    </citation>
    <scope>NUCLEOTIDE SEQUENCE [LARGE SCALE GENOMIC DNA]</scope>
    <source>
        <strain evidence="2 3">KOPRI26562</strain>
    </source>
</reference>
<evidence type="ECO:0000313" key="2">
    <source>
        <dbReference type="EMBL" id="OLV15698.1"/>
    </source>
</evidence>
<evidence type="ECO:0000259" key="1">
    <source>
        <dbReference type="Pfam" id="PF09348"/>
    </source>
</evidence>
<protein>
    <recommendedName>
        <fullName evidence="1">DUF1990 domain-containing protein</fullName>
    </recommendedName>
</protein>
<dbReference type="RefSeq" id="WP_075836823.1">
    <property type="nucleotide sequence ID" value="NZ_MSTI01000166.1"/>
</dbReference>
<name>A0A1U7NS01_9DEIO</name>
<dbReference type="PANTHER" id="PTHR34202:SF1">
    <property type="entry name" value="UPF0548 PROTEIN"/>
    <property type="match status" value="1"/>
</dbReference>
<dbReference type="Pfam" id="PF09348">
    <property type="entry name" value="DUF1990"/>
    <property type="match status" value="1"/>
</dbReference>
<keyword evidence="3" id="KW-1185">Reference proteome</keyword>
<organism evidence="2 3">
    <name type="scientific">Deinococcus marmoris</name>
    <dbReference type="NCBI Taxonomy" id="249408"/>
    <lineage>
        <taxon>Bacteria</taxon>
        <taxon>Thermotogati</taxon>
        <taxon>Deinococcota</taxon>
        <taxon>Deinococci</taxon>
        <taxon>Deinococcales</taxon>
        <taxon>Deinococcaceae</taxon>
        <taxon>Deinococcus</taxon>
    </lineage>
</organism>
<proteinExistence type="predicted"/>
<gene>
    <name evidence="2" type="ORF">BOO71_0014134</name>
</gene>
<comment type="caution">
    <text evidence="2">The sequence shown here is derived from an EMBL/GenBank/DDBJ whole genome shotgun (WGS) entry which is preliminary data.</text>
</comment>
<dbReference type="EMBL" id="MSTI01000166">
    <property type="protein sequence ID" value="OLV15698.1"/>
    <property type="molecule type" value="Genomic_DNA"/>
</dbReference>
<dbReference type="OrthoDB" id="120660at2"/>
<dbReference type="AlphaFoldDB" id="A0A1U7NS01"/>
<dbReference type="InterPro" id="IPR014457">
    <property type="entry name" value="UCP010260"/>
</dbReference>
<sequence>MFFLHRPTPKQAQAFLERQRQAAYSYAEVGQTRTALHPTGYAIDQHSTRLGTGDECFTLARAALKTWKVFETPWIRLTNPAAPFTEGETLVVQIAHLGFFSLVADRVVYVIDEPDCCGFAYGTLTGHAEQGEERFLVSRSASGEVTFGLSAFSRPRHPLACLGQPVVRQLQRAAAQAYTAAMMSAVKEAK</sequence>
<dbReference type="STRING" id="249408.BOO71_0014134"/>
<accession>A0A1U7NS01</accession>
<dbReference type="PIRSF" id="PIRSF010260">
    <property type="entry name" value="UCP010260"/>
    <property type="match status" value="1"/>
</dbReference>
<dbReference type="InterPro" id="IPR018960">
    <property type="entry name" value="DUF1990"/>
</dbReference>
<dbReference type="PANTHER" id="PTHR34202">
    <property type="entry name" value="UPF0548 PROTEIN"/>
    <property type="match status" value="1"/>
</dbReference>
<evidence type="ECO:0000313" key="3">
    <source>
        <dbReference type="Proteomes" id="UP000186607"/>
    </source>
</evidence>
<dbReference type="Proteomes" id="UP000186607">
    <property type="component" value="Unassembled WGS sequence"/>
</dbReference>
<feature type="domain" description="DUF1990" evidence="1">
    <location>
        <begin position="25"/>
        <end position="180"/>
    </location>
</feature>